<feature type="transmembrane region" description="Helical" evidence="1">
    <location>
        <begin position="44"/>
        <end position="66"/>
    </location>
</feature>
<dbReference type="AlphaFoldDB" id="A0A2A2I3S4"/>
<evidence type="ECO:0000313" key="2">
    <source>
        <dbReference type="EMBL" id="PAV25760.1"/>
    </source>
</evidence>
<keyword evidence="3" id="KW-1185">Reference proteome</keyword>
<gene>
    <name evidence="2" type="ORF">CF392_09545</name>
</gene>
<organism evidence="2 3">
    <name type="scientific">Tamilnaduibacter salinus</name>
    <dbReference type="NCBI Taxonomy" id="1484056"/>
    <lineage>
        <taxon>Bacteria</taxon>
        <taxon>Pseudomonadati</taxon>
        <taxon>Pseudomonadota</taxon>
        <taxon>Gammaproteobacteria</taxon>
        <taxon>Pseudomonadales</taxon>
        <taxon>Marinobacteraceae</taxon>
        <taxon>Tamilnaduibacter</taxon>
    </lineage>
</organism>
<comment type="caution">
    <text evidence="2">The sequence shown here is derived from an EMBL/GenBank/DDBJ whole genome shotgun (WGS) entry which is preliminary data.</text>
</comment>
<keyword evidence="1" id="KW-1133">Transmembrane helix</keyword>
<proteinExistence type="predicted"/>
<sequence length="170" mass="18187">MQASHYVAIAIRIFAICLALNSIPQMGMLIEALRNGGTISSFDVSYVLQALSVIVPLIVALTLWIFPSVVAGKIVKPEIDKPAEPIQPLAILTVVVVSLGLFVLSYAVPDMLYWSTIVGMTQQAEFGEPAFSLGKEGTGNVLATVAELLIGLGLVFKGRTVSEVLFRVAR</sequence>
<reference evidence="2 3" key="1">
    <citation type="submission" date="2017-07" db="EMBL/GenBank/DDBJ databases">
        <title>Tamlnaduibacter salinus (Mi-7) genome sequencing.</title>
        <authorList>
            <person name="Verma A."/>
            <person name="Krishnamurthi S."/>
        </authorList>
    </citation>
    <scope>NUCLEOTIDE SEQUENCE [LARGE SCALE GENOMIC DNA]</scope>
    <source>
        <strain evidence="2 3">Mi-7</strain>
    </source>
</reference>
<keyword evidence="1" id="KW-0812">Transmembrane</keyword>
<keyword evidence="1" id="KW-0472">Membrane</keyword>
<dbReference type="EMBL" id="NMPM01000049">
    <property type="protein sequence ID" value="PAV25760.1"/>
    <property type="molecule type" value="Genomic_DNA"/>
</dbReference>
<feature type="transmembrane region" description="Helical" evidence="1">
    <location>
        <begin position="6"/>
        <end position="23"/>
    </location>
</feature>
<evidence type="ECO:0000313" key="3">
    <source>
        <dbReference type="Proteomes" id="UP000218332"/>
    </source>
</evidence>
<name>A0A2A2I3S4_9GAMM</name>
<accession>A0A2A2I3S4</accession>
<feature type="transmembrane region" description="Helical" evidence="1">
    <location>
        <begin position="86"/>
        <end position="108"/>
    </location>
</feature>
<evidence type="ECO:0000256" key="1">
    <source>
        <dbReference type="SAM" id="Phobius"/>
    </source>
</evidence>
<dbReference type="Proteomes" id="UP000218332">
    <property type="component" value="Unassembled WGS sequence"/>
</dbReference>
<protein>
    <submittedName>
        <fullName evidence="2">Uncharacterized protein</fullName>
    </submittedName>
</protein>